<evidence type="ECO:0000256" key="1">
    <source>
        <dbReference type="SAM" id="Coils"/>
    </source>
</evidence>
<dbReference type="OMA" id="WYYAVEP"/>
<keyword evidence="1" id="KW-0175">Coiled coil</keyword>
<feature type="region of interest" description="Disordered" evidence="2">
    <location>
        <begin position="1"/>
        <end position="23"/>
    </location>
</feature>
<feature type="region of interest" description="Disordered" evidence="2">
    <location>
        <begin position="528"/>
        <end position="603"/>
    </location>
</feature>
<keyword evidence="4" id="KW-1185">Reference proteome</keyword>
<feature type="compositionally biased region" description="Low complexity" evidence="2">
    <location>
        <begin position="402"/>
        <end position="427"/>
    </location>
</feature>
<feature type="coiled-coil region" evidence="1">
    <location>
        <begin position="314"/>
        <end position="351"/>
    </location>
</feature>
<proteinExistence type="predicted"/>
<protein>
    <recommendedName>
        <fullName evidence="5">WHIM1 domain-containing protein</fullName>
    </recommendedName>
</protein>
<dbReference type="PANTHER" id="PTHR42107">
    <property type="entry name" value="YALI0D24453P"/>
    <property type="match status" value="1"/>
</dbReference>
<evidence type="ECO:0008006" key="5">
    <source>
        <dbReference type="Google" id="ProtNLM"/>
    </source>
</evidence>
<accession>A0A1M2VR82</accession>
<dbReference type="STRING" id="154538.A0A1M2VR82"/>
<dbReference type="PANTHER" id="PTHR42107:SF1">
    <property type="entry name" value="WHIM1 DOMAIN-CONTAINING PROTEIN"/>
    <property type="match status" value="1"/>
</dbReference>
<reference evidence="3 4" key="1">
    <citation type="submission" date="2016-10" db="EMBL/GenBank/DDBJ databases">
        <title>Genome sequence of the basidiomycete white-rot fungus Trametes pubescens.</title>
        <authorList>
            <person name="Makela M.R."/>
            <person name="Granchi Z."/>
            <person name="Peng M."/>
            <person name="De Vries R.P."/>
            <person name="Grigoriev I."/>
            <person name="Riley R."/>
            <person name="Hilden K."/>
        </authorList>
    </citation>
    <scope>NUCLEOTIDE SEQUENCE [LARGE SCALE GENOMIC DNA]</scope>
    <source>
        <strain evidence="3 4">FBCC735</strain>
    </source>
</reference>
<feature type="compositionally biased region" description="Polar residues" evidence="2">
    <location>
        <begin position="469"/>
        <end position="484"/>
    </location>
</feature>
<evidence type="ECO:0000313" key="3">
    <source>
        <dbReference type="EMBL" id="OJT10060.1"/>
    </source>
</evidence>
<feature type="compositionally biased region" description="Basic and acidic residues" evidence="2">
    <location>
        <begin position="549"/>
        <end position="560"/>
    </location>
</feature>
<feature type="compositionally biased region" description="Polar residues" evidence="2">
    <location>
        <begin position="592"/>
        <end position="603"/>
    </location>
</feature>
<gene>
    <name evidence="3" type="ORF">TRAPUB_13416</name>
</gene>
<organism evidence="3 4">
    <name type="scientific">Trametes pubescens</name>
    <name type="common">White-rot fungus</name>
    <dbReference type="NCBI Taxonomy" id="154538"/>
    <lineage>
        <taxon>Eukaryota</taxon>
        <taxon>Fungi</taxon>
        <taxon>Dikarya</taxon>
        <taxon>Basidiomycota</taxon>
        <taxon>Agaricomycotina</taxon>
        <taxon>Agaricomycetes</taxon>
        <taxon>Polyporales</taxon>
        <taxon>Polyporaceae</taxon>
        <taxon>Trametes</taxon>
    </lineage>
</organism>
<feature type="compositionally biased region" description="Low complexity" evidence="2">
    <location>
        <begin position="567"/>
        <end position="580"/>
    </location>
</feature>
<evidence type="ECO:0000313" key="4">
    <source>
        <dbReference type="Proteomes" id="UP000184267"/>
    </source>
</evidence>
<comment type="caution">
    <text evidence="3">The sequence shown here is derived from an EMBL/GenBank/DDBJ whole genome shotgun (WGS) entry which is preliminary data.</text>
</comment>
<sequence length="603" mass="66699">MKPAPVDTSEKKGHICPPSNAKHPSDRWESLFVYGFICRFTNLRGKVEGLNSPMEYVWISRSELEQSSLIKEETTASFEEALLSPEPNPIMTQILSRFVLNLRPGTRNLSSDVISTTVAALLLEYFKTPEHTVFWDDALKMNVDPFPSMTEGFFAADWDLKVRLSRFSPLPCGAPYPPPPPQLKILRQMVELQLCYSLEVKAVIDRAWGVIHNKHKKIEASALPPPPGDPQSQERLQLIPLGQDKDRKRYWVIDDSPRVYMSTNPWKITATFQTIASTREEFMTILGRVKAGAPSEPKAGERKSKLETAHLALLKALQDRVEIIDNELARIQKAQRKIQQRNMLIASAELRETRTRRRTTRPDYAYMNNPPSDEEGDEYAYQSQQEDDDYDDDHMDLDDAENTSSRRSAAAGGSRRSTRTSAANGSAKGAQDPWGDWRGERRSTRLGAPVDVQLDGPAPPPKRAKTDDSAVSGNSGDTSGQPEKTGSGLKIKINGAAAMKPTEMAVEAVAGKKKSKFWYYAVEPIPGPIVTPNGIPPTSDAVQLPPLDKQQRDDLSDEMHGNGGRYPSTTPSASASASASNADELYEKSIGGSLSPTSSMDES</sequence>
<name>A0A1M2VR82_TRAPU</name>
<dbReference type="EMBL" id="MNAD01000820">
    <property type="protein sequence ID" value="OJT10060.1"/>
    <property type="molecule type" value="Genomic_DNA"/>
</dbReference>
<feature type="compositionally biased region" description="Acidic residues" evidence="2">
    <location>
        <begin position="385"/>
        <end position="401"/>
    </location>
</feature>
<dbReference type="OrthoDB" id="205403at2759"/>
<dbReference type="Proteomes" id="UP000184267">
    <property type="component" value="Unassembled WGS sequence"/>
</dbReference>
<dbReference type="AlphaFoldDB" id="A0A1M2VR82"/>
<evidence type="ECO:0000256" key="2">
    <source>
        <dbReference type="SAM" id="MobiDB-lite"/>
    </source>
</evidence>
<feature type="region of interest" description="Disordered" evidence="2">
    <location>
        <begin position="353"/>
        <end position="489"/>
    </location>
</feature>